<dbReference type="InterPro" id="IPR036291">
    <property type="entry name" value="NAD(P)-bd_dom_sf"/>
</dbReference>
<dbReference type="InterPro" id="IPR000534">
    <property type="entry name" value="Semialdehyde_DH_NAD-bd"/>
</dbReference>
<dbReference type="EMBL" id="JACBZF010000001">
    <property type="protein sequence ID" value="NYH94393.1"/>
    <property type="molecule type" value="Genomic_DNA"/>
</dbReference>
<dbReference type="GO" id="GO:0051287">
    <property type="term" value="F:NAD binding"/>
    <property type="evidence" value="ECO:0007669"/>
    <property type="project" value="InterPro"/>
</dbReference>
<name>A0A7Y9XWJ6_9SPHN</name>
<organism evidence="2 3">
    <name type="scientific">Novosphingobium marinum</name>
    <dbReference type="NCBI Taxonomy" id="1514948"/>
    <lineage>
        <taxon>Bacteria</taxon>
        <taxon>Pseudomonadati</taxon>
        <taxon>Pseudomonadota</taxon>
        <taxon>Alphaproteobacteria</taxon>
        <taxon>Sphingomonadales</taxon>
        <taxon>Sphingomonadaceae</taxon>
        <taxon>Novosphingobium</taxon>
    </lineage>
</organism>
<keyword evidence="3" id="KW-1185">Reference proteome</keyword>
<evidence type="ECO:0000259" key="1">
    <source>
        <dbReference type="SMART" id="SM00859"/>
    </source>
</evidence>
<evidence type="ECO:0000313" key="2">
    <source>
        <dbReference type="EMBL" id="NYH94393.1"/>
    </source>
</evidence>
<dbReference type="AlphaFoldDB" id="A0A7Y9XWJ6"/>
<proteinExistence type="predicted"/>
<dbReference type="RefSeq" id="WP_179406316.1">
    <property type="nucleotide sequence ID" value="NZ_BMGF01000001.1"/>
</dbReference>
<sequence>MASAGEPLRICLVGATGLVGSSLLRIAVGRDDVRIVAVSRREAALPPGARMEMRVAPPEQWSSAIAQAGADVLVSALGTTRRKVDGDEQAFRAVDHELVLDVARAAMEASVDRMIAVSSVGADTGSRNFYLRTKGDTDDALAKMGFRRLDILRPGLLRGPRAESRPLERVARIASPFTDLLLRGNARRYRSIPATTVALAMIGLSKERASGRFVHEHDALIRAARRAGG</sequence>
<accession>A0A7Y9XWJ6</accession>
<dbReference type="SUPFAM" id="SSF51735">
    <property type="entry name" value="NAD(P)-binding Rossmann-fold domains"/>
    <property type="match status" value="1"/>
</dbReference>
<feature type="domain" description="Semialdehyde dehydrogenase NAD-binding" evidence="1">
    <location>
        <begin position="9"/>
        <end position="106"/>
    </location>
</feature>
<protein>
    <submittedName>
        <fullName evidence="2">Uncharacterized protein YbjT (DUF2867 family)</fullName>
    </submittedName>
</protein>
<dbReference type="SMART" id="SM00859">
    <property type="entry name" value="Semialdhyde_dh"/>
    <property type="match status" value="1"/>
</dbReference>
<dbReference type="Proteomes" id="UP000522081">
    <property type="component" value="Unassembled WGS sequence"/>
</dbReference>
<dbReference type="InterPro" id="IPR016040">
    <property type="entry name" value="NAD(P)-bd_dom"/>
</dbReference>
<evidence type="ECO:0000313" key="3">
    <source>
        <dbReference type="Proteomes" id="UP000522081"/>
    </source>
</evidence>
<dbReference type="Pfam" id="PF13460">
    <property type="entry name" value="NAD_binding_10"/>
    <property type="match status" value="1"/>
</dbReference>
<dbReference type="Gene3D" id="3.40.50.720">
    <property type="entry name" value="NAD(P)-binding Rossmann-like Domain"/>
    <property type="match status" value="1"/>
</dbReference>
<comment type="caution">
    <text evidence="2">The sequence shown here is derived from an EMBL/GenBank/DDBJ whole genome shotgun (WGS) entry which is preliminary data.</text>
</comment>
<dbReference type="PANTHER" id="PTHR14097:SF7">
    <property type="entry name" value="OXIDOREDUCTASE HTATIP2"/>
    <property type="match status" value="1"/>
</dbReference>
<dbReference type="GO" id="GO:0016620">
    <property type="term" value="F:oxidoreductase activity, acting on the aldehyde or oxo group of donors, NAD or NADP as acceptor"/>
    <property type="evidence" value="ECO:0007669"/>
    <property type="project" value="InterPro"/>
</dbReference>
<gene>
    <name evidence="2" type="ORF">FHS75_000698</name>
</gene>
<reference evidence="2 3" key="1">
    <citation type="submission" date="2020-07" db="EMBL/GenBank/DDBJ databases">
        <title>Genomic Encyclopedia of Type Strains, Phase IV (KMG-IV): sequencing the most valuable type-strain genomes for metagenomic binning, comparative biology and taxonomic classification.</title>
        <authorList>
            <person name="Goeker M."/>
        </authorList>
    </citation>
    <scope>NUCLEOTIDE SEQUENCE [LARGE SCALE GENOMIC DNA]</scope>
    <source>
        <strain evidence="2 3">DSM 29043</strain>
    </source>
</reference>
<dbReference type="PANTHER" id="PTHR14097">
    <property type="entry name" value="OXIDOREDUCTASE HTATIP2"/>
    <property type="match status" value="1"/>
</dbReference>